<dbReference type="Proteomes" id="UP001367030">
    <property type="component" value="Unassembled WGS sequence"/>
</dbReference>
<dbReference type="PANTHER" id="PTHR36845:SF1">
    <property type="entry name" value="HYDROLASE, PUTATIVE (AFU_ORTHOLOGUE AFUA_7G05090)-RELATED"/>
    <property type="match status" value="1"/>
</dbReference>
<dbReference type="InterPro" id="IPR012341">
    <property type="entry name" value="6hp_glycosidase-like_sf"/>
</dbReference>
<evidence type="ECO:0000256" key="2">
    <source>
        <dbReference type="ARBA" id="ARBA00038358"/>
    </source>
</evidence>
<accession>A0ABU8XJH3</accession>
<protein>
    <submittedName>
        <fullName evidence="3">Glycosyl hydrolase</fullName>
    </submittedName>
</protein>
<dbReference type="Gene3D" id="1.50.10.10">
    <property type="match status" value="1"/>
</dbReference>
<dbReference type="GO" id="GO:0016787">
    <property type="term" value="F:hydrolase activity"/>
    <property type="evidence" value="ECO:0007669"/>
    <property type="project" value="UniProtKB-KW"/>
</dbReference>
<gene>
    <name evidence="3" type="ORF">WKW79_31565</name>
</gene>
<dbReference type="EMBL" id="JBBKZS010000024">
    <property type="protein sequence ID" value="MEJ8859144.1"/>
    <property type="molecule type" value="Genomic_DNA"/>
</dbReference>
<keyword evidence="1 3" id="KW-0378">Hydrolase</keyword>
<evidence type="ECO:0000313" key="3">
    <source>
        <dbReference type="EMBL" id="MEJ8859144.1"/>
    </source>
</evidence>
<comment type="similarity">
    <text evidence="2">Belongs to the glycosyl hydrolase 88 family.</text>
</comment>
<dbReference type="SUPFAM" id="SSF48208">
    <property type="entry name" value="Six-hairpin glycosidases"/>
    <property type="match status" value="1"/>
</dbReference>
<evidence type="ECO:0000256" key="1">
    <source>
        <dbReference type="ARBA" id="ARBA00022801"/>
    </source>
</evidence>
<keyword evidence="4" id="KW-1185">Reference proteome</keyword>
<reference evidence="3 4" key="1">
    <citation type="submission" date="2024-03" db="EMBL/GenBank/DDBJ databases">
        <title>Novel species of the genus Variovorax.</title>
        <authorList>
            <person name="Liu Q."/>
            <person name="Xin Y.-H."/>
        </authorList>
    </citation>
    <scope>NUCLEOTIDE SEQUENCE [LARGE SCALE GENOMIC DNA]</scope>
    <source>
        <strain evidence="3 4">KACC 18901</strain>
    </source>
</reference>
<sequence length="373" mass="40707">MDKTTVDNAIARMCQRIDATLAQQHEGFPHYGNPEDGTWVRSPGGDWTGGFWVGQLWLAALHTEQARYIEGARRWSALLAPRVSSNSVFKGFLFWYGAHLGATLLADKEAQALASAGTRSLVDMYNPRARLIPLGLEAEEASSVGTHEANIDALPGTAALLLSHEPTLNSAEIGRQHLRQHIALCVRDDGSVCQSATFHPENGSLIKRYTHKGIHDSSTWGRAQAWAMLGLAQALSLGEKTFEADAIRVADWWLAHVPADGVAFWDFDDPSIPNTNRDTSATAIAAASLLKLAALIPNRATAYRQAAETAIERLAVHYLTPVSPMDLRQPGILTAGCFNKRNRVAMENELIWGDYFLFESLLALAGTLEPTQA</sequence>
<dbReference type="RefSeq" id="WP_340339186.1">
    <property type="nucleotide sequence ID" value="NZ_JBBKZS010000024.1"/>
</dbReference>
<comment type="caution">
    <text evidence="3">The sequence shown here is derived from an EMBL/GenBank/DDBJ whole genome shotgun (WGS) entry which is preliminary data.</text>
</comment>
<name>A0ABU8XJH3_9BURK</name>
<dbReference type="PANTHER" id="PTHR36845">
    <property type="entry name" value="HYDROLASE, PUTATIVE (AFU_ORTHOLOGUE AFUA_7G05090)-RELATED"/>
    <property type="match status" value="1"/>
</dbReference>
<organism evidence="3 4">
    <name type="scientific">Variovorax robiniae</name>
    <dbReference type="NCBI Taxonomy" id="1836199"/>
    <lineage>
        <taxon>Bacteria</taxon>
        <taxon>Pseudomonadati</taxon>
        <taxon>Pseudomonadota</taxon>
        <taxon>Betaproteobacteria</taxon>
        <taxon>Burkholderiales</taxon>
        <taxon>Comamonadaceae</taxon>
        <taxon>Variovorax</taxon>
    </lineage>
</organism>
<evidence type="ECO:0000313" key="4">
    <source>
        <dbReference type="Proteomes" id="UP001367030"/>
    </source>
</evidence>
<dbReference type="InterPro" id="IPR008928">
    <property type="entry name" value="6-hairpin_glycosidase_sf"/>
</dbReference>
<proteinExistence type="inferred from homology"/>
<dbReference type="InterPro" id="IPR052369">
    <property type="entry name" value="UG_Glycosaminoglycan_Hydrolase"/>
</dbReference>